<keyword evidence="1" id="KW-0812">Transmembrane</keyword>
<keyword evidence="1" id="KW-1133">Transmembrane helix</keyword>
<name>A0ABU1AXX7_9BACT</name>
<gene>
    <name evidence="2" type="ORF">QEH52_15890</name>
</gene>
<evidence type="ECO:0000313" key="2">
    <source>
        <dbReference type="EMBL" id="MDQ8209007.1"/>
    </source>
</evidence>
<keyword evidence="1" id="KW-0472">Membrane</keyword>
<feature type="transmembrane region" description="Helical" evidence="1">
    <location>
        <begin position="124"/>
        <end position="146"/>
    </location>
</feature>
<organism evidence="2 3">
    <name type="scientific">Thalassobacterium maritimum</name>
    <dbReference type="NCBI Taxonomy" id="3041265"/>
    <lineage>
        <taxon>Bacteria</taxon>
        <taxon>Pseudomonadati</taxon>
        <taxon>Verrucomicrobiota</taxon>
        <taxon>Opitutia</taxon>
        <taxon>Puniceicoccales</taxon>
        <taxon>Coraliomargaritaceae</taxon>
        <taxon>Thalassobacterium</taxon>
    </lineage>
</organism>
<evidence type="ECO:0000256" key="1">
    <source>
        <dbReference type="SAM" id="Phobius"/>
    </source>
</evidence>
<comment type="caution">
    <text evidence="2">The sequence shown here is derived from an EMBL/GenBank/DDBJ whole genome shotgun (WGS) entry which is preliminary data.</text>
</comment>
<dbReference type="EMBL" id="JARXHW010000048">
    <property type="protein sequence ID" value="MDQ8209007.1"/>
    <property type="molecule type" value="Genomic_DNA"/>
</dbReference>
<dbReference type="InterPro" id="IPR025461">
    <property type="entry name" value="ABA4-like"/>
</dbReference>
<dbReference type="RefSeq" id="WP_308951767.1">
    <property type="nucleotide sequence ID" value="NZ_JARXHW010000048.1"/>
</dbReference>
<feature type="transmembrane region" description="Helical" evidence="1">
    <location>
        <begin position="16"/>
        <end position="35"/>
    </location>
</feature>
<protein>
    <submittedName>
        <fullName evidence="2">DUF4281 domain-containing protein</fullName>
    </submittedName>
</protein>
<dbReference type="Pfam" id="PF14108">
    <property type="entry name" value="ABA4-like"/>
    <property type="match status" value="1"/>
</dbReference>
<evidence type="ECO:0000313" key="3">
    <source>
        <dbReference type="Proteomes" id="UP001225316"/>
    </source>
</evidence>
<reference evidence="2 3" key="1">
    <citation type="submission" date="2023-04" db="EMBL/GenBank/DDBJ databases">
        <title>A novel bacteria isolated from coastal sediment.</title>
        <authorList>
            <person name="Liu X.-J."/>
            <person name="Du Z.-J."/>
        </authorList>
    </citation>
    <scope>NUCLEOTIDE SEQUENCE [LARGE SCALE GENOMIC DNA]</scope>
    <source>
        <strain evidence="2 3">SDUM461003</strain>
    </source>
</reference>
<proteinExistence type="predicted"/>
<sequence length="152" mass="17323">MPIWLIELFGARDLNVAFLGITLMTAPCWLAMIFFPNARYLQQLAQPWIVVPVYSWVLVLLLWKSYQAALLPEPVTAASYDAARSFAQHPIAFLVLFCNLQIINLFMGLMIYQKAMRGGFRAPVELTLCWFLGALALIPFGMRLMIRRQVAL</sequence>
<feature type="transmembrane region" description="Helical" evidence="1">
    <location>
        <begin position="86"/>
        <end position="112"/>
    </location>
</feature>
<dbReference type="Proteomes" id="UP001225316">
    <property type="component" value="Unassembled WGS sequence"/>
</dbReference>
<keyword evidence="3" id="KW-1185">Reference proteome</keyword>
<feature type="transmembrane region" description="Helical" evidence="1">
    <location>
        <begin position="47"/>
        <end position="66"/>
    </location>
</feature>
<accession>A0ABU1AXX7</accession>